<keyword evidence="2" id="KW-0812">Transmembrane</keyword>
<name>A0ABW1LRL8_9ACTN</name>
<reference evidence="4" key="1">
    <citation type="journal article" date="2019" name="Int. J. Syst. Evol. Microbiol.">
        <title>The Global Catalogue of Microorganisms (GCM) 10K type strain sequencing project: providing services to taxonomists for standard genome sequencing and annotation.</title>
        <authorList>
            <consortium name="The Broad Institute Genomics Platform"/>
            <consortium name="The Broad Institute Genome Sequencing Center for Infectious Disease"/>
            <person name="Wu L."/>
            <person name="Ma J."/>
        </authorList>
    </citation>
    <scope>NUCLEOTIDE SEQUENCE [LARGE SCALE GENOMIC DNA]</scope>
    <source>
        <strain evidence="4">CCUG 54522</strain>
    </source>
</reference>
<keyword evidence="2" id="KW-0472">Membrane</keyword>
<dbReference type="RefSeq" id="WP_379160431.1">
    <property type="nucleotide sequence ID" value="NZ_JBHSRJ010000009.1"/>
</dbReference>
<dbReference type="Proteomes" id="UP001596135">
    <property type="component" value="Unassembled WGS sequence"/>
</dbReference>
<proteinExistence type="predicted"/>
<feature type="transmembrane region" description="Helical" evidence="2">
    <location>
        <begin position="41"/>
        <end position="59"/>
    </location>
</feature>
<evidence type="ECO:0000256" key="2">
    <source>
        <dbReference type="SAM" id="Phobius"/>
    </source>
</evidence>
<keyword evidence="4" id="KW-1185">Reference proteome</keyword>
<feature type="region of interest" description="Disordered" evidence="1">
    <location>
        <begin position="74"/>
        <end position="106"/>
    </location>
</feature>
<gene>
    <name evidence="3" type="ORF">ACFPYL_23520</name>
</gene>
<protein>
    <submittedName>
        <fullName evidence="3">Uncharacterized protein</fullName>
    </submittedName>
</protein>
<organism evidence="3 4">
    <name type="scientific">Nocardioides hankookensis</name>
    <dbReference type="NCBI Taxonomy" id="443157"/>
    <lineage>
        <taxon>Bacteria</taxon>
        <taxon>Bacillati</taxon>
        <taxon>Actinomycetota</taxon>
        <taxon>Actinomycetes</taxon>
        <taxon>Propionibacteriales</taxon>
        <taxon>Nocardioidaceae</taxon>
        <taxon>Nocardioides</taxon>
    </lineage>
</organism>
<comment type="caution">
    <text evidence="3">The sequence shown here is derived from an EMBL/GenBank/DDBJ whole genome shotgun (WGS) entry which is preliminary data.</text>
</comment>
<evidence type="ECO:0000313" key="3">
    <source>
        <dbReference type="EMBL" id="MFC6046074.1"/>
    </source>
</evidence>
<feature type="compositionally biased region" description="Basic and acidic residues" evidence="1">
    <location>
        <begin position="8"/>
        <end position="23"/>
    </location>
</feature>
<evidence type="ECO:0000256" key="1">
    <source>
        <dbReference type="SAM" id="MobiDB-lite"/>
    </source>
</evidence>
<feature type="region of interest" description="Disordered" evidence="1">
    <location>
        <begin position="1"/>
        <end position="23"/>
    </location>
</feature>
<accession>A0ABW1LRL8</accession>
<dbReference type="EMBL" id="JBHSRJ010000009">
    <property type="protein sequence ID" value="MFC6046074.1"/>
    <property type="molecule type" value="Genomic_DNA"/>
</dbReference>
<sequence length="182" mass="19608">MNPSADPVVDRLRSLPPDLPDRGDRFEQVRARVTRRRRRRIAVAAGTGVVLVAAAGALLRPTGDGTFGGRGVDPVAPSATSEPARTVDPVHTGTGAQTIDLGPRPDGMHAVTTSVACFTPGRIRWPDGSALYCYDDDVSSPDEPRTIGWYDMALAPGQDTLRIRATPGMRWQMTTGYVREAR</sequence>
<keyword evidence="2" id="KW-1133">Transmembrane helix</keyword>
<evidence type="ECO:0000313" key="4">
    <source>
        <dbReference type="Proteomes" id="UP001596135"/>
    </source>
</evidence>